<feature type="region of interest" description="Disordered" evidence="1">
    <location>
        <begin position="125"/>
        <end position="162"/>
    </location>
</feature>
<keyword evidence="4" id="KW-1185">Reference proteome</keyword>
<comment type="caution">
    <text evidence="3">The sequence shown here is derived from an EMBL/GenBank/DDBJ whole genome shotgun (WGS) entry which is preliminary data.</text>
</comment>
<gene>
    <name evidence="3" type="ORF">V3328_26130</name>
</gene>
<evidence type="ECO:0000256" key="2">
    <source>
        <dbReference type="SAM" id="Phobius"/>
    </source>
</evidence>
<sequence length="162" mass="18034">MKVFTVHEPPEAGSGRLEGVTLVKEGFCWPALFIPAIWMLWHRMWWVLLGWLAIGVGLTVIGEIFARTGFVVGILSFVFSIWFALEANELRRWSLARKGWRMLGVAAGRDDEEAEQSFFRRVLTPAPTAGSAQRSVPARPPVVPRRPSGGSEPVVGLFPHPE</sequence>
<organism evidence="3 4">
    <name type="scientific">Microbaculum marinum</name>
    <dbReference type="NCBI Taxonomy" id="1764581"/>
    <lineage>
        <taxon>Bacteria</taxon>
        <taxon>Pseudomonadati</taxon>
        <taxon>Pseudomonadota</taxon>
        <taxon>Alphaproteobacteria</taxon>
        <taxon>Hyphomicrobiales</taxon>
        <taxon>Tepidamorphaceae</taxon>
        <taxon>Microbaculum</taxon>
    </lineage>
</organism>
<dbReference type="AlphaFoldDB" id="A0AAW9S1C0"/>
<dbReference type="RefSeq" id="WP_340332675.1">
    <property type="nucleotide sequence ID" value="NZ_JAZHOF010000015.1"/>
</dbReference>
<keyword evidence="2" id="KW-1133">Transmembrane helix</keyword>
<feature type="transmembrane region" description="Helical" evidence="2">
    <location>
        <begin position="68"/>
        <end position="85"/>
    </location>
</feature>
<reference evidence="3 4" key="1">
    <citation type="submission" date="2024-02" db="EMBL/GenBank/DDBJ databases">
        <title>Genome analysis and characterization of Microbaculum marinisediminis sp. nov., isolated from marine sediment.</title>
        <authorList>
            <person name="Du Z.-J."/>
            <person name="Ye Y.-Q."/>
            <person name="Zhang Z.-R."/>
            <person name="Yuan S.-M."/>
            <person name="Zhang X.-Y."/>
        </authorList>
    </citation>
    <scope>NUCLEOTIDE SEQUENCE [LARGE SCALE GENOMIC DNA]</scope>
    <source>
        <strain evidence="3 4">SDUM1044001</strain>
    </source>
</reference>
<proteinExistence type="predicted"/>
<dbReference type="Pfam" id="PF10947">
    <property type="entry name" value="DUF2628"/>
    <property type="match status" value="1"/>
</dbReference>
<accession>A0AAW9S1C0</accession>
<dbReference type="Proteomes" id="UP001378188">
    <property type="component" value="Unassembled WGS sequence"/>
</dbReference>
<dbReference type="EMBL" id="JAZHOF010000015">
    <property type="protein sequence ID" value="MEJ8574980.1"/>
    <property type="molecule type" value="Genomic_DNA"/>
</dbReference>
<evidence type="ECO:0000256" key="1">
    <source>
        <dbReference type="SAM" id="MobiDB-lite"/>
    </source>
</evidence>
<keyword evidence="2" id="KW-0472">Membrane</keyword>
<protein>
    <submittedName>
        <fullName evidence="3">DUF2628 domain-containing protein</fullName>
    </submittedName>
</protein>
<dbReference type="InterPro" id="IPR024399">
    <property type="entry name" value="DUF2628"/>
</dbReference>
<name>A0AAW9S1C0_9HYPH</name>
<keyword evidence="2" id="KW-0812">Transmembrane</keyword>
<feature type="transmembrane region" description="Helical" evidence="2">
    <location>
        <begin position="44"/>
        <end position="62"/>
    </location>
</feature>
<evidence type="ECO:0000313" key="4">
    <source>
        <dbReference type="Proteomes" id="UP001378188"/>
    </source>
</evidence>
<evidence type="ECO:0000313" key="3">
    <source>
        <dbReference type="EMBL" id="MEJ8574980.1"/>
    </source>
</evidence>